<dbReference type="Gene3D" id="3.60.130.10">
    <property type="entry name" value="Clavaminate synthase-like"/>
    <property type="match status" value="1"/>
</dbReference>
<name>A0A0J9XF50_GEOCN</name>
<dbReference type="PANTHER" id="PTHR30468">
    <property type="entry name" value="ALPHA-KETOGLUTARATE-DEPENDENT SULFONATE DIOXYGENASE"/>
    <property type="match status" value="1"/>
</dbReference>
<dbReference type="PANTHER" id="PTHR30468:SF31">
    <property type="entry name" value="ALPHA-KETOGLUTARATE-DEPENDENT SULFONATE DIOXYGENASE-RELATED"/>
    <property type="match status" value="1"/>
</dbReference>
<evidence type="ECO:0000256" key="7">
    <source>
        <dbReference type="SAM" id="MobiDB-lite"/>
    </source>
</evidence>
<dbReference type="GO" id="GO:0046872">
    <property type="term" value="F:metal ion binding"/>
    <property type="evidence" value="ECO:0007669"/>
    <property type="project" value="UniProtKB-KW"/>
</dbReference>
<dbReference type="OrthoDB" id="10257314at2759"/>
<evidence type="ECO:0000256" key="3">
    <source>
        <dbReference type="ARBA" id="ARBA00022723"/>
    </source>
</evidence>
<protein>
    <submittedName>
        <fullName evidence="9">Similar to Saccharomyces cerevisiae YLL057C JLP1 Fe(II)-dependent sulfonate/alpha-ketoglutarate dioxygenase</fullName>
    </submittedName>
</protein>
<evidence type="ECO:0000256" key="1">
    <source>
        <dbReference type="ARBA" id="ARBA00001954"/>
    </source>
</evidence>
<keyword evidence="4 9" id="KW-0223">Dioxygenase</keyword>
<dbReference type="SUPFAM" id="SSF51197">
    <property type="entry name" value="Clavaminate synthase-like"/>
    <property type="match status" value="1"/>
</dbReference>
<dbReference type="GO" id="GO:0016706">
    <property type="term" value="F:2-oxoglutarate-dependent dioxygenase activity"/>
    <property type="evidence" value="ECO:0007669"/>
    <property type="project" value="TreeGrafter"/>
</dbReference>
<dbReference type="EMBL" id="CCBN010000013">
    <property type="protein sequence ID" value="CDO56002.1"/>
    <property type="molecule type" value="Genomic_DNA"/>
</dbReference>
<feature type="compositionally biased region" description="Polar residues" evidence="7">
    <location>
        <begin position="9"/>
        <end position="19"/>
    </location>
</feature>
<reference evidence="9" key="1">
    <citation type="submission" date="2014-03" db="EMBL/GenBank/DDBJ databases">
        <authorList>
            <person name="Casaregola S."/>
        </authorList>
    </citation>
    <scope>NUCLEOTIDE SEQUENCE [LARGE SCALE GENOMIC DNA]</scope>
    <source>
        <strain evidence="9">CLIB 918</strain>
    </source>
</reference>
<dbReference type="STRING" id="1173061.A0A0J9XF50"/>
<evidence type="ECO:0000256" key="6">
    <source>
        <dbReference type="ARBA" id="ARBA00023004"/>
    </source>
</evidence>
<comment type="cofactor">
    <cofactor evidence="1">
        <name>Fe(2+)</name>
        <dbReference type="ChEBI" id="CHEBI:29033"/>
    </cofactor>
</comment>
<keyword evidence="10" id="KW-1185">Reference proteome</keyword>
<sequence length="404" mass="45536">MAPVATPLPTVSTTNTKASTRPVKTGPTIFNGTLDFASLKRSEEELKDEDETYEYNYLRPVFPDIKWAPLEVFETSDKGNLADKNNNYENLFRDAYSVTHLNPKIGTEIVGVNLAELDDVQKNELALLISERVVVFFRDQPELDINKQLDLGRYWGTLHKHATTSLPRDYEKGLDEVHVIWSDENKKPYTAFPATYLWHSDVTYELQPPSYTSLKVLKGPSSGGDTLWVSGYALYDMLSPGMQKYLEGLTCLHSAQEQAQDSIRSGKPVRRDPIVTEHPIIRTHPVTGYKSLFINPGFVRTIVGVPKAESDAILNYLYELVATTQEAMVRFKWNVNDVAIWDNRVAVHSATFGFYPERRHGVRVTTHGEVPYYDPNGTSQQALNDAKIGLVRDQDGSKGGNYND</sequence>
<comment type="similarity">
    <text evidence="2">Belongs to the TfdA dioxygenase family.</text>
</comment>
<organism evidence="9 10">
    <name type="scientific">Geotrichum candidum</name>
    <name type="common">Oospora lactis</name>
    <name type="synonym">Dipodascus geotrichum</name>
    <dbReference type="NCBI Taxonomy" id="1173061"/>
    <lineage>
        <taxon>Eukaryota</taxon>
        <taxon>Fungi</taxon>
        <taxon>Dikarya</taxon>
        <taxon>Ascomycota</taxon>
        <taxon>Saccharomycotina</taxon>
        <taxon>Dipodascomycetes</taxon>
        <taxon>Dipodascales</taxon>
        <taxon>Dipodascaceae</taxon>
        <taxon>Geotrichum</taxon>
    </lineage>
</organism>
<accession>A0A0J9XF50</accession>
<evidence type="ECO:0000256" key="4">
    <source>
        <dbReference type="ARBA" id="ARBA00022964"/>
    </source>
</evidence>
<dbReference type="InterPro" id="IPR042098">
    <property type="entry name" value="TauD-like_sf"/>
</dbReference>
<dbReference type="FunFam" id="3.60.130.10:FF:000003">
    <property type="entry name" value="Alpha-ketoglutarate-dependent taurine dioxygenase"/>
    <property type="match status" value="1"/>
</dbReference>
<dbReference type="Pfam" id="PF02668">
    <property type="entry name" value="TauD"/>
    <property type="match status" value="1"/>
</dbReference>
<proteinExistence type="inferred from homology"/>
<keyword evidence="5" id="KW-0560">Oxidoreductase</keyword>
<keyword evidence="6" id="KW-0408">Iron</keyword>
<dbReference type="GO" id="GO:0005737">
    <property type="term" value="C:cytoplasm"/>
    <property type="evidence" value="ECO:0007669"/>
    <property type="project" value="TreeGrafter"/>
</dbReference>
<comment type="caution">
    <text evidence="9">The sequence shown here is derived from an EMBL/GenBank/DDBJ whole genome shotgun (WGS) entry which is preliminary data.</text>
</comment>
<dbReference type="InterPro" id="IPR003819">
    <property type="entry name" value="TauD/TfdA-like"/>
</dbReference>
<evidence type="ECO:0000313" key="10">
    <source>
        <dbReference type="Proteomes" id="UP000242525"/>
    </source>
</evidence>
<evidence type="ECO:0000259" key="8">
    <source>
        <dbReference type="Pfam" id="PF02668"/>
    </source>
</evidence>
<evidence type="ECO:0000256" key="2">
    <source>
        <dbReference type="ARBA" id="ARBA00005896"/>
    </source>
</evidence>
<dbReference type="AlphaFoldDB" id="A0A0J9XF50"/>
<dbReference type="Proteomes" id="UP000242525">
    <property type="component" value="Unassembled WGS sequence"/>
</dbReference>
<evidence type="ECO:0000256" key="5">
    <source>
        <dbReference type="ARBA" id="ARBA00023002"/>
    </source>
</evidence>
<feature type="region of interest" description="Disordered" evidence="7">
    <location>
        <begin position="1"/>
        <end position="25"/>
    </location>
</feature>
<feature type="domain" description="TauD/TfdA-like" evidence="8">
    <location>
        <begin position="98"/>
        <end position="365"/>
    </location>
</feature>
<dbReference type="InterPro" id="IPR051323">
    <property type="entry name" value="AtsK-like"/>
</dbReference>
<evidence type="ECO:0000313" key="9">
    <source>
        <dbReference type="EMBL" id="CDO56002.1"/>
    </source>
</evidence>
<gene>
    <name evidence="9" type="ORF">BN980_GECA13s01440g</name>
</gene>
<keyword evidence="3" id="KW-0479">Metal-binding</keyword>